<feature type="region of interest" description="Disordered" evidence="1">
    <location>
        <begin position="19"/>
        <end position="39"/>
    </location>
</feature>
<reference evidence="2" key="1">
    <citation type="submission" date="2019-08" db="EMBL/GenBank/DDBJ databases">
        <authorList>
            <person name="Kucharzyk K."/>
            <person name="Murdoch R.W."/>
            <person name="Higgins S."/>
            <person name="Loffler F."/>
        </authorList>
    </citation>
    <scope>NUCLEOTIDE SEQUENCE</scope>
</reference>
<proteinExistence type="predicted"/>
<name>A0A645BFC4_9ZZZZ</name>
<dbReference type="EMBL" id="VSSQ01019588">
    <property type="protein sequence ID" value="MPM63758.1"/>
    <property type="molecule type" value="Genomic_DNA"/>
</dbReference>
<accession>A0A645BFC4</accession>
<dbReference type="AlphaFoldDB" id="A0A645BFC4"/>
<evidence type="ECO:0000256" key="1">
    <source>
        <dbReference type="SAM" id="MobiDB-lite"/>
    </source>
</evidence>
<gene>
    <name evidence="2" type="ORF">SDC9_110641</name>
</gene>
<protein>
    <submittedName>
        <fullName evidence="2">Uncharacterized protein</fullName>
    </submittedName>
</protein>
<organism evidence="2">
    <name type="scientific">bioreactor metagenome</name>
    <dbReference type="NCBI Taxonomy" id="1076179"/>
    <lineage>
        <taxon>unclassified sequences</taxon>
        <taxon>metagenomes</taxon>
        <taxon>ecological metagenomes</taxon>
    </lineage>
</organism>
<evidence type="ECO:0000313" key="2">
    <source>
        <dbReference type="EMBL" id="MPM63758.1"/>
    </source>
</evidence>
<comment type="caution">
    <text evidence="2">The sequence shown here is derived from an EMBL/GenBank/DDBJ whole genome shotgun (WGS) entry which is preliminary data.</text>
</comment>
<sequence length="39" mass="4747">MWNVSQNFICITDEYGIQPEDRSQRHRKHNVESLTEEQK</sequence>